<evidence type="ECO:0000313" key="9">
    <source>
        <dbReference type="Proteomes" id="UP000276260"/>
    </source>
</evidence>
<keyword evidence="5 6" id="KW-0472">Membrane</keyword>
<accession>A0A3P3QPT8</accession>
<dbReference type="EMBL" id="RRCF01000001">
    <property type="protein sequence ID" value="RRJ23276.1"/>
    <property type="molecule type" value="Genomic_DNA"/>
</dbReference>
<comment type="caution">
    <text evidence="8">The sequence shown here is derived from an EMBL/GenBank/DDBJ whole genome shotgun (WGS) entry which is preliminary data.</text>
</comment>
<feature type="transmembrane region" description="Helical" evidence="6">
    <location>
        <begin position="67"/>
        <end position="90"/>
    </location>
</feature>
<evidence type="ECO:0000256" key="6">
    <source>
        <dbReference type="SAM" id="Phobius"/>
    </source>
</evidence>
<dbReference type="PANTHER" id="PTHR36115">
    <property type="entry name" value="PROLINE-RICH ANTIGEN HOMOLOG-RELATED"/>
    <property type="match status" value="1"/>
</dbReference>
<name>A0A3P3QPT8_9GAMM</name>
<dbReference type="InterPro" id="IPR051791">
    <property type="entry name" value="Pra-immunoreactive"/>
</dbReference>
<dbReference type="OrthoDB" id="8612316at2"/>
<evidence type="ECO:0000256" key="3">
    <source>
        <dbReference type="ARBA" id="ARBA00022692"/>
    </source>
</evidence>
<comment type="subcellular location">
    <subcellularLocation>
        <location evidence="1">Cell membrane</location>
        <topology evidence="1">Multi-pass membrane protein</topology>
    </subcellularLocation>
</comment>
<evidence type="ECO:0000256" key="1">
    <source>
        <dbReference type="ARBA" id="ARBA00004651"/>
    </source>
</evidence>
<dbReference type="AlphaFoldDB" id="A0A3P3QPT8"/>
<keyword evidence="3 6" id="KW-0812">Transmembrane</keyword>
<feature type="transmembrane region" description="Helical" evidence="6">
    <location>
        <begin position="184"/>
        <end position="204"/>
    </location>
</feature>
<feature type="domain" description="RDD" evidence="7">
    <location>
        <begin position="60"/>
        <end position="216"/>
    </location>
</feature>
<dbReference type="RefSeq" id="WP_046519158.1">
    <property type="nucleotide sequence ID" value="NZ_LAVS01000008.1"/>
</dbReference>
<evidence type="ECO:0000256" key="5">
    <source>
        <dbReference type="ARBA" id="ARBA00023136"/>
    </source>
</evidence>
<sequence length="227" mass="25816">MEQTPAYSTYSLAALRDCAERIDKEKYPDRYQEILRLLNDPTHLAEQRLEQQLSAASLKYSTFWPRVGAVVCDGIFFAFVLYIECLLLGVEYSMQDKFLQACNAVQVAIYTIIMHGCYGQTLGKMMMDIKVVNDADEADIGIWQALRRESVTLVLNILWALIVLFVAVVMVLDGFVPDHINSMVLGFTVIATCWFVAELLTMLLNKKRRSLQDFIGKTVVVRVNQTE</sequence>
<gene>
    <name evidence="8" type="ORF">EIK76_04100</name>
</gene>
<evidence type="ECO:0000256" key="4">
    <source>
        <dbReference type="ARBA" id="ARBA00022989"/>
    </source>
</evidence>
<feature type="transmembrane region" description="Helical" evidence="6">
    <location>
        <begin position="153"/>
        <end position="172"/>
    </location>
</feature>
<dbReference type="Proteomes" id="UP000276260">
    <property type="component" value="Unassembled WGS sequence"/>
</dbReference>
<evidence type="ECO:0000256" key="2">
    <source>
        <dbReference type="ARBA" id="ARBA00022475"/>
    </source>
</evidence>
<dbReference type="InterPro" id="IPR010432">
    <property type="entry name" value="RDD"/>
</dbReference>
<organism evidence="8 9">
    <name type="scientific">Rheinheimera mesophila</name>
    <dbReference type="NCBI Taxonomy" id="1547515"/>
    <lineage>
        <taxon>Bacteria</taxon>
        <taxon>Pseudomonadati</taxon>
        <taxon>Pseudomonadota</taxon>
        <taxon>Gammaproteobacteria</taxon>
        <taxon>Chromatiales</taxon>
        <taxon>Chromatiaceae</taxon>
        <taxon>Rheinheimera</taxon>
    </lineage>
</organism>
<evidence type="ECO:0000313" key="8">
    <source>
        <dbReference type="EMBL" id="RRJ23276.1"/>
    </source>
</evidence>
<reference evidence="8 9" key="1">
    <citation type="submission" date="2018-11" db="EMBL/GenBank/DDBJ databases">
        <title>Draft genome analysis of Rheinheimera mesophila isolated from an industrial waste site.</title>
        <authorList>
            <person name="Yu Q."/>
            <person name="Qi Y."/>
            <person name="Zhang H."/>
            <person name="Lu Y."/>
            <person name="Pu J."/>
        </authorList>
    </citation>
    <scope>NUCLEOTIDE SEQUENCE [LARGE SCALE GENOMIC DNA]</scope>
    <source>
        <strain evidence="8 9">IITR13</strain>
    </source>
</reference>
<evidence type="ECO:0000259" key="7">
    <source>
        <dbReference type="Pfam" id="PF06271"/>
    </source>
</evidence>
<dbReference type="GO" id="GO:0005886">
    <property type="term" value="C:plasma membrane"/>
    <property type="evidence" value="ECO:0007669"/>
    <property type="project" value="UniProtKB-SubCell"/>
</dbReference>
<proteinExistence type="predicted"/>
<dbReference type="Pfam" id="PF06271">
    <property type="entry name" value="RDD"/>
    <property type="match status" value="1"/>
</dbReference>
<protein>
    <submittedName>
        <fullName evidence="8">RDD family protein</fullName>
    </submittedName>
</protein>
<keyword evidence="9" id="KW-1185">Reference proteome</keyword>
<keyword evidence="4 6" id="KW-1133">Transmembrane helix</keyword>
<keyword evidence="2" id="KW-1003">Cell membrane</keyword>